<dbReference type="InterPro" id="IPR004007">
    <property type="entry name" value="DhaL_dom"/>
</dbReference>
<dbReference type="EMBL" id="SVNY01000001">
    <property type="protein sequence ID" value="MBE6832540.1"/>
    <property type="molecule type" value="Genomic_DNA"/>
</dbReference>
<name>A0A928KV45_9FIRM</name>
<proteinExistence type="predicted"/>
<dbReference type="InterPro" id="IPR033470">
    <property type="entry name" value="FakA-like_C"/>
</dbReference>
<evidence type="ECO:0000259" key="1">
    <source>
        <dbReference type="PROSITE" id="PS51480"/>
    </source>
</evidence>
<dbReference type="PANTHER" id="PTHR33434:SF4">
    <property type="entry name" value="PHOSPHATASE PROTEIN"/>
    <property type="match status" value="1"/>
</dbReference>
<organism evidence="2 3">
    <name type="scientific">Faecalispora sporosphaeroides</name>
    <dbReference type="NCBI Taxonomy" id="1549"/>
    <lineage>
        <taxon>Bacteria</taxon>
        <taxon>Bacillati</taxon>
        <taxon>Bacillota</taxon>
        <taxon>Clostridia</taxon>
        <taxon>Eubacteriales</taxon>
        <taxon>Oscillospiraceae</taxon>
        <taxon>Faecalispora</taxon>
    </lineage>
</organism>
<dbReference type="InterPro" id="IPR019986">
    <property type="entry name" value="YloV-like"/>
</dbReference>
<protein>
    <submittedName>
        <fullName evidence="2">DAK2 domain-containing protein</fullName>
    </submittedName>
</protein>
<dbReference type="InterPro" id="IPR036117">
    <property type="entry name" value="DhaL_dom_sf"/>
</dbReference>
<dbReference type="GO" id="GO:0006071">
    <property type="term" value="P:glycerol metabolic process"/>
    <property type="evidence" value="ECO:0007669"/>
    <property type="project" value="InterPro"/>
</dbReference>
<dbReference type="InterPro" id="IPR048394">
    <property type="entry name" value="FakA-like_M"/>
</dbReference>
<reference evidence="2" key="1">
    <citation type="submission" date="2019-04" db="EMBL/GenBank/DDBJ databases">
        <title>Evolution of Biomass-Degrading Anaerobic Consortia Revealed by Metagenomics.</title>
        <authorList>
            <person name="Peng X."/>
        </authorList>
    </citation>
    <scope>NUCLEOTIDE SEQUENCE</scope>
    <source>
        <strain evidence="2">SIG551</strain>
    </source>
</reference>
<dbReference type="SMART" id="SM01120">
    <property type="entry name" value="Dak2"/>
    <property type="match status" value="1"/>
</dbReference>
<accession>A0A928KV45</accession>
<gene>
    <name evidence="2" type="ORF">E7512_02985</name>
</gene>
<dbReference type="Proteomes" id="UP000754750">
    <property type="component" value="Unassembled WGS sequence"/>
</dbReference>
<dbReference type="SMART" id="SM01121">
    <property type="entry name" value="Dak1_2"/>
    <property type="match status" value="1"/>
</dbReference>
<evidence type="ECO:0000313" key="2">
    <source>
        <dbReference type="EMBL" id="MBE6832540.1"/>
    </source>
</evidence>
<dbReference type="NCBIfam" id="TIGR03599">
    <property type="entry name" value="YloV"/>
    <property type="match status" value="1"/>
</dbReference>
<dbReference type="InterPro" id="IPR050270">
    <property type="entry name" value="DegV_domain_contain"/>
</dbReference>
<dbReference type="GO" id="GO:0004371">
    <property type="term" value="F:glycerone kinase activity"/>
    <property type="evidence" value="ECO:0007669"/>
    <property type="project" value="InterPro"/>
</dbReference>
<evidence type="ECO:0000313" key="3">
    <source>
        <dbReference type="Proteomes" id="UP000754750"/>
    </source>
</evidence>
<dbReference type="RefSeq" id="WP_326839939.1">
    <property type="nucleotide sequence ID" value="NZ_JBKWRC010000005.1"/>
</dbReference>
<feature type="domain" description="DhaL" evidence="1">
    <location>
        <begin position="5"/>
        <end position="198"/>
    </location>
</feature>
<dbReference type="Pfam" id="PF02734">
    <property type="entry name" value="Dak2"/>
    <property type="match status" value="1"/>
</dbReference>
<dbReference type="AlphaFoldDB" id="A0A928KV45"/>
<dbReference type="Gene3D" id="1.25.40.340">
    <property type="match status" value="1"/>
</dbReference>
<dbReference type="Pfam" id="PF13684">
    <property type="entry name" value="FakA-like_C"/>
    <property type="match status" value="1"/>
</dbReference>
<dbReference type="PROSITE" id="PS51480">
    <property type="entry name" value="DHAL"/>
    <property type="match status" value="1"/>
</dbReference>
<comment type="caution">
    <text evidence="2">The sequence shown here is derived from an EMBL/GenBank/DDBJ whole genome shotgun (WGS) entry which is preliminary data.</text>
</comment>
<dbReference type="Pfam" id="PF21645">
    <property type="entry name" value="FakA-like_M"/>
    <property type="match status" value="1"/>
</dbReference>
<dbReference type="SUPFAM" id="SSF101473">
    <property type="entry name" value="DhaL-like"/>
    <property type="match status" value="1"/>
</dbReference>
<dbReference type="PANTHER" id="PTHR33434">
    <property type="entry name" value="DEGV DOMAIN-CONTAINING PROTEIN DR_1986-RELATED"/>
    <property type="match status" value="1"/>
</dbReference>
<sequence>MINGAELKRAILSGANHIVRNKALVDGLNIFPVPDGDTGTNMSMTISAAARELEKSDEAPGIGAVAHTVASAMLRGARGNSGVILSLLFRGFSKGLEGLEQATGADLCKALGLGVDAAYKAVMKPTEGTILTVSRVAFEKGQAAAELDDDAVSVWSAICKGANEALETTPELLPVLKKAGVVDAGGKGLCLIFEGMLSVFQDGVILDSEQNAPGTGTGAAGVQSAAEEFHRNVAAEFDQEITFTYCTEFIVGRDPEIETDPQTNLRPFLEGIGDCVVVVDDEEIIKVHVHTENPGNALQKALEYGQLLTVKIENMKEQHRIAAENNKAAPAPVEERPAAPEVAAPEEEIGFVAVAAGDGLRSLFMDLGCSQVVSGGQTMNPSTQDIMAAVLATPAKTVMVLPNNKNIVMAAEQTIPLVKDRKVVVLPTRTIPQGLSAMLAYDPEVSVERSTVIMMEAAGSVATGQVTFAARDSEFGGHRIKEGDILGLKNGKLDMIEKDPVHTVVKLTRSMISRTTSFVTLIYGKDITESQAKDAYNRIKSKISGDVEVTLVDGGQPVYYFIVSVE</sequence>